<dbReference type="Proteomes" id="UP001597139">
    <property type="component" value="Unassembled WGS sequence"/>
</dbReference>
<dbReference type="AlphaFoldDB" id="A0ABD6BVZ6"/>
<evidence type="ECO:0000259" key="2">
    <source>
        <dbReference type="Pfam" id="PF24042"/>
    </source>
</evidence>
<evidence type="ECO:0000259" key="1">
    <source>
        <dbReference type="Pfam" id="PF24038"/>
    </source>
</evidence>
<keyword evidence="4" id="KW-1185">Reference proteome</keyword>
<proteinExistence type="predicted"/>
<dbReference type="InterPro" id="IPR036390">
    <property type="entry name" value="WH_DNA-bd_sf"/>
</dbReference>
<evidence type="ECO:0000313" key="4">
    <source>
        <dbReference type="Proteomes" id="UP001597139"/>
    </source>
</evidence>
<dbReference type="InterPro" id="IPR036388">
    <property type="entry name" value="WH-like_DNA-bd_sf"/>
</dbReference>
<dbReference type="SUPFAM" id="SSF46785">
    <property type="entry name" value="Winged helix' DNA-binding domain"/>
    <property type="match status" value="1"/>
</dbReference>
<dbReference type="EMBL" id="JBHUCZ010000022">
    <property type="protein sequence ID" value="MFD1568883.1"/>
    <property type="molecule type" value="Genomic_DNA"/>
</dbReference>
<name>A0ABD6BVZ6_9EURY</name>
<evidence type="ECO:0000313" key="3">
    <source>
        <dbReference type="EMBL" id="MFD1568883.1"/>
    </source>
</evidence>
<dbReference type="InterPro" id="IPR011991">
    <property type="entry name" value="ArsR-like_HTH"/>
</dbReference>
<protein>
    <submittedName>
        <fullName evidence="3">ArsR/SmtB family transcription factor</fullName>
    </submittedName>
</protein>
<sequence>MNDPDGFDVAEAFSLLGDETRVAVLRTLAEAADEPLGFAELRERVGVEDSGRFNYHLGKLVDRFVRKDDEGYRLTYAGTRVVGAIHEGTYAAGEPLEPVRVGADCPACGDVLELSYAEERITVACRDCETVVTAFGFPPGALAGRDPEELPGVLARHVEALFVRLRAGLCSNCSGPVPPTFTVDEDGVGVEFDCERCHEHAHTSLESLLLSDPAVIAFHHDHGVDVRTDTPWALSWIRESTAERLDGEPARYAVSGQLGDERLRVVVDESLTVVETERSTA</sequence>
<feature type="domain" description="DUF7351" evidence="2">
    <location>
        <begin position="103"/>
        <end position="273"/>
    </location>
</feature>
<dbReference type="CDD" id="cd00090">
    <property type="entry name" value="HTH_ARSR"/>
    <property type="match status" value="1"/>
</dbReference>
<dbReference type="Pfam" id="PF24038">
    <property type="entry name" value="DUF7347"/>
    <property type="match status" value="1"/>
</dbReference>
<feature type="domain" description="DUF7347" evidence="1">
    <location>
        <begin position="10"/>
        <end position="85"/>
    </location>
</feature>
<dbReference type="RefSeq" id="WP_267644987.1">
    <property type="nucleotide sequence ID" value="NZ_JANHGR010000001.1"/>
</dbReference>
<gene>
    <name evidence="3" type="ORF">ACFSAU_15415</name>
</gene>
<comment type="caution">
    <text evidence="3">The sequence shown here is derived from an EMBL/GenBank/DDBJ whole genome shotgun (WGS) entry which is preliminary data.</text>
</comment>
<reference evidence="3 4" key="1">
    <citation type="journal article" date="2019" name="Int. J. Syst. Evol. Microbiol.">
        <title>The Global Catalogue of Microorganisms (GCM) 10K type strain sequencing project: providing services to taxonomists for standard genome sequencing and annotation.</title>
        <authorList>
            <consortium name="The Broad Institute Genomics Platform"/>
            <consortium name="The Broad Institute Genome Sequencing Center for Infectious Disease"/>
            <person name="Wu L."/>
            <person name="Ma J."/>
        </authorList>
    </citation>
    <scope>NUCLEOTIDE SEQUENCE [LARGE SCALE GENOMIC DNA]</scope>
    <source>
        <strain evidence="3 4">CGMCC 1.12859</strain>
    </source>
</reference>
<dbReference type="InterPro" id="IPR055771">
    <property type="entry name" value="DUF7347"/>
</dbReference>
<dbReference type="Gene3D" id="1.10.10.10">
    <property type="entry name" value="Winged helix-like DNA-binding domain superfamily/Winged helix DNA-binding domain"/>
    <property type="match status" value="1"/>
</dbReference>
<dbReference type="Pfam" id="PF24042">
    <property type="entry name" value="DUF7351"/>
    <property type="match status" value="1"/>
</dbReference>
<accession>A0ABD6BVZ6</accession>
<organism evidence="3 4">
    <name type="scientific">Halolamina litorea</name>
    <dbReference type="NCBI Taxonomy" id="1515593"/>
    <lineage>
        <taxon>Archaea</taxon>
        <taxon>Methanobacteriati</taxon>
        <taxon>Methanobacteriota</taxon>
        <taxon>Stenosarchaea group</taxon>
        <taxon>Halobacteria</taxon>
        <taxon>Halobacteriales</taxon>
        <taxon>Haloferacaceae</taxon>
    </lineage>
</organism>
<dbReference type="InterPro" id="IPR055775">
    <property type="entry name" value="DUF7351"/>
</dbReference>